<dbReference type="GeneID" id="17963944"/>
<dbReference type="RefSeq" id="YP_008965755.1">
    <property type="nucleotide sequence ID" value="NC_023133.1"/>
</dbReference>
<keyword evidence="4" id="KW-0150">Chloroplast</keyword>
<proteinExistence type="predicted"/>
<reference evidence="4" key="1">
    <citation type="journal article" date="2014" name="J. Plant Res.">
        <title>Analysis of the complete plastid genome of the unicellular red alga Porphyridium purpureum.</title>
        <authorList>
            <person name="Tajima N."/>
            <person name="Sato S."/>
            <person name="Maruyama F."/>
            <person name="Kurokawa K."/>
            <person name="Ohta H."/>
            <person name="Tabata S."/>
            <person name="Sekine K."/>
            <person name="Moriyama T."/>
            <person name="Sato N."/>
        </authorList>
    </citation>
    <scope>NUCLEOTIDE SEQUENCE</scope>
</reference>
<evidence type="ECO:0000256" key="1">
    <source>
        <dbReference type="ARBA" id="ARBA00022679"/>
    </source>
</evidence>
<dbReference type="EMBL" id="AP012987">
    <property type="protein sequence ID" value="BAO23731.1"/>
    <property type="molecule type" value="Genomic_DNA"/>
</dbReference>
<dbReference type="SUPFAM" id="SSF55729">
    <property type="entry name" value="Acyl-CoA N-acyltransferases (Nat)"/>
    <property type="match status" value="1"/>
</dbReference>
<dbReference type="Pfam" id="PF00583">
    <property type="entry name" value="Acetyltransf_1"/>
    <property type="match status" value="1"/>
</dbReference>
<evidence type="ECO:0000256" key="2">
    <source>
        <dbReference type="ARBA" id="ARBA00023315"/>
    </source>
</evidence>
<dbReference type="InterPro" id="IPR016181">
    <property type="entry name" value="Acyl_CoA_acyltransferase"/>
</dbReference>
<dbReference type="InterPro" id="IPR045039">
    <property type="entry name" value="NSI-like"/>
</dbReference>
<dbReference type="Gene3D" id="3.40.630.30">
    <property type="match status" value="1"/>
</dbReference>
<protein>
    <submittedName>
        <fullName evidence="4">Conserved hypothetical plastid protein</fullName>
    </submittedName>
</protein>
<dbReference type="CDD" id="cd04301">
    <property type="entry name" value="NAT_SF"/>
    <property type="match status" value="1"/>
</dbReference>
<evidence type="ECO:0000259" key="3">
    <source>
        <dbReference type="PROSITE" id="PS51186"/>
    </source>
</evidence>
<name>W0RYS4_PORPP</name>
<dbReference type="PANTHER" id="PTHR43626:SF4">
    <property type="entry name" value="GCN5-RELATED N-ACETYLTRANSFERASE 2, CHLOROPLASTIC"/>
    <property type="match status" value="1"/>
</dbReference>
<accession>W0RYS4</accession>
<sequence>MTFWKNFFTTFDSSCANDSNLSAQLIADINYEKGHLYIYSSNKSNFNLDELESLCESVGWIKRPPKRVELALENSFLTIVIFYKELEKNQMIGFGRATSDHTFHATIWDLVISPKFQGKGLGKLLMGHMIEELRKLNISTIALFADSNVVEFYERLGFIADPNRARGMFWYPK</sequence>
<gene>
    <name evidence="4" type="primary">ycf52</name>
</gene>
<dbReference type="PANTHER" id="PTHR43626">
    <property type="entry name" value="ACYL-COA N-ACYLTRANSFERASE"/>
    <property type="match status" value="1"/>
</dbReference>
<geneLocation type="chloroplast" evidence="4"/>
<dbReference type="AlphaFoldDB" id="W0RYS4"/>
<feature type="domain" description="N-acetyltransferase" evidence="3">
    <location>
        <begin position="37"/>
        <end position="173"/>
    </location>
</feature>
<keyword evidence="4" id="KW-0934">Plastid</keyword>
<evidence type="ECO:0000313" key="4">
    <source>
        <dbReference type="EMBL" id="BAO23731.1"/>
    </source>
</evidence>
<dbReference type="GO" id="GO:0005737">
    <property type="term" value="C:cytoplasm"/>
    <property type="evidence" value="ECO:0007669"/>
    <property type="project" value="TreeGrafter"/>
</dbReference>
<dbReference type="GO" id="GO:0008080">
    <property type="term" value="F:N-acetyltransferase activity"/>
    <property type="evidence" value="ECO:0007669"/>
    <property type="project" value="InterPro"/>
</dbReference>
<keyword evidence="2" id="KW-0012">Acyltransferase</keyword>
<dbReference type="PROSITE" id="PS51186">
    <property type="entry name" value="GNAT"/>
    <property type="match status" value="1"/>
</dbReference>
<organism evidence="4">
    <name type="scientific">Porphyridium purpureum</name>
    <name type="common">Red alga</name>
    <name type="synonym">Porphyridium cruentum</name>
    <dbReference type="NCBI Taxonomy" id="35688"/>
    <lineage>
        <taxon>Eukaryota</taxon>
        <taxon>Rhodophyta</taxon>
        <taxon>Bangiophyceae</taxon>
        <taxon>Porphyridiales</taxon>
        <taxon>Porphyridiaceae</taxon>
        <taxon>Porphyridium</taxon>
    </lineage>
</organism>
<keyword evidence="1" id="KW-0808">Transferase</keyword>
<dbReference type="InterPro" id="IPR000182">
    <property type="entry name" value="GNAT_dom"/>
</dbReference>